<proteinExistence type="predicted"/>
<dbReference type="Proteomes" id="UP000238413">
    <property type="component" value="Chromosome"/>
</dbReference>
<evidence type="ECO:0000313" key="4">
    <source>
        <dbReference type="Proteomes" id="UP000238413"/>
    </source>
</evidence>
<gene>
    <name evidence="3" type="ORF">C4B68_07095</name>
</gene>
<organism evidence="3 4">
    <name type="scientific">Streptomyces dengpaensis</name>
    <dbReference type="NCBI Taxonomy" id="2049881"/>
    <lineage>
        <taxon>Bacteria</taxon>
        <taxon>Bacillati</taxon>
        <taxon>Actinomycetota</taxon>
        <taxon>Actinomycetes</taxon>
        <taxon>Kitasatosporales</taxon>
        <taxon>Streptomycetaceae</taxon>
        <taxon>Streptomyces</taxon>
    </lineage>
</organism>
<dbReference type="EMBL" id="CP026652">
    <property type="protein sequence ID" value="AVH61019.1"/>
    <property type="molecule type" value="Genomic_DNA"/>
</dbReference>
<dbReference type="Gene3D" id="3.30.450.40">
    <property type="match status" value="1"/>
</dbReference>
<evidence type="ECO:0000313" key="3">
    <source>
        <dbReference type="EMBL" id="AVH61019.1"/>
    </source>
</evidence>
<protein>
    <submittedName>
        <fullName evidence="3">GAF domain-containing protein</fullName>
    </submittedName>
</protein>
<evidence type="ECO:0000259" key="2">
    <source>
        <dbReference type="Pfam" id="PF01590"/>
    </source>
</evidence>
<feature type="compositionally biased region" description="Polar residues" evidence="1">
    <location>
        <begin position="46"/>
        <end position="65"/>
    </location>
</feature>
<feature type="domain" description="GAF" evidence="2">
    <location>
        <begin position="77"/>
        <end position="203"/>
    </location>
</feature>
<dbReference type="PANTHER" id="PTHR43102:SF2">
    <property type="entry name" value="GAF DOMAIN-CONTAINING PROTEIN"/>
    <property type="match status" value="1"/>
</dbReference>
<feature type="compositionally biased region" description="Basic residues" evidence="1">
    <location>
        <begin position="1"/>
        <end position="21"/>
    </location>
</feature>
<evidence type="ECO:0000256" key="1">
    <source>
        <dbReference type="SAM" id="MobiDB-lite"/>
    </source>
</evidence>
<dbReference type="InterPro" id="IPR003018">
    <property type="entry name" value="GAF"/>
</dbReference>
<dbReference type="InterPro" id="IPR029016">
    <property type="entry name" value="GAF-like_dom_sf"/>
</dbReference>
<name>A0ABM6T1V3_9ACTN</name>
<reference evidence="3 4" key="1">
    <citation type="submission" date="2018-02" db="EMBL/GenBank/DDBJ databases">
        <title>Complete genome sequence of Streptomyces dengpaensis, the producer of angucyclines.</title>
        <authorList>
            <person name="Yumei L."/>
        </authorList>
    </citation>
    <scope>NUCLEOTIDE SEQUENCE [LARGE SCALE GENOMIC DNA]</scope>
    <source>
        <strain evidence="3 4">XZHG99</strain>
    </source>
</reference>
<dbReference type="Pfam" id="PF01590">
    <property type="entry name" value="GAF"/>
    <property type="match status" value="1"/>
</dbReference>
<dbReference type="PANTHER" id="PTHR43102">
    <property type="entry name" value="SLR1143 PROTEIN"/>
    <property type="match status" value="1"/>
</dbReference>
<sequence length="221" mass="23778">MRRTQHRLRGRRAVPPRRIRALPHPQSPAHTSRSPPVNDAFGPGASQPSALLAQSQGPDWQTQLPASFDPAAPAIGALDTFAKTVADAAGTPYGIVNLFGEREQVFVGVANPTGSDLPLLGRSMPYTHGFCPHVATLGQPFVLHDTLAYAEFASNPVIDEFGVRFYAGAPLIDQHTNKARGTVCFISPEPQPRSTAREHWQLVGHLGGLLMGALSLRTQPQ</sequence>
<keyword evidence="4" id="KW-1185">Reference proteome</keyword>
<accession>A0ABM6T1V3</accession>
<feature type="region of interest" description="Disordered" evidence="1">
    <location>
        <begin position="1"/>
        <end position="66"/>
    </location>
</feature>
<dbReference type="SUPFAM" id="SSF55781">
    <property type="entry name" value="GAF domain-like"/>
    <property type="match status" value="1"/>
</dbReference>